<evidence type="ECO:0000313" key="2">
    <source>
        <dbReference type="Proteomes" id="UP000195386"/>
    </source>
</evidence>
<reference evidence="2" key="1">
    <citation type="submission" date="2017-04" db="EMBL/GenBank/DDBJ databases">
        <title>Function of individual gut microbiota members based on whole genome sequencing of pure cultures obtained from chicken caecum.</title>
        <authorList>
            <person name="Medvecky M."/>
            <person name="Cejkova D."/>
            <person name="Polansky O."/>
            <person name="Karasova D."/>
            <person name="Kubasova T."/>
            <person name="Cizek A."/>
            <person name="Rychlik I."/>
        </authorList>
    </citation>
    <scope>NUCLEOTIDE SEQUENCE [LARGE SCALE GENOMIC DNA]</scope>
    <source>
        <strain evidence="2">An43</strain>
    </source>
</reference>
<name>A0A1Y3YXB2_9BACE</name>
<dbReference type="Proteomes" id="UP000195386">
    <property type="component" value="Unassembled WGS sequence"/>
</dbReference>
<dbReference type="AlphaFoldDB" id="A0A1Y3YXB2"/>
<gene>
    <name evidence="1" type="ORF">B5F97_02885</name>
</gene>
<organism evidence="1 2">
    <name type="scientific">Bacteroides clarus</name>
    <dbReference type="NCBI Taxonomy" id="626929"/>
    <lineage>
        <taxon>Bacteria</taxon>
        <taxon>Pseudomonadati</taxon>
        <taxon>Bacteroidota</taxon>
        <taxon>Bacteroidia</taxon>
        <taxon>Bacteroidales</taxon>
        <taxon>Bacteroidaceae</taxon>
        <taxon>Bacteroides</taxon>
    </lineage>
</organism>
<evidence type="ECO:0000313" key="1">
    <source>
        <dbReference type="EMBL" id="OUO02483.1"/>
    </source>
</evidence>
<accession>A0A1Y3YXB2</accession>
<proteinExistence type="predicted"/>
<protein>
    <submittedName>
        <fullName evidence="1">Uncharacterized protein</fullName>
    </submittedName>
</protein>
<dbReference type="EMBL" id="NFII01000002">
    <property type="protein sequence ID" value="OUO02483.1"/>
    <property type="molecule type" value="Genomic_DNA"/>
</dbReference>
<sequence length="305" mass="35856">MDDKLMSTIDKITRLTQQNTEFDMELRKRLNVASANSVLSEDERINQIYEYCIEKIIKQQADEFYADFPLQSIKDILIGDFVRMESFRRKDNFGDFCLSLYQQIECMTNKLCEKKELSDITEKMWGHPAYLKIEKGKEPSIDSRSGDYTIASLLFPGNNRQSGNTNAFEKSRISLQTQYAIDKIRTIVYFLGYKAKMKSSDYDSFVEITSLLNDIYQCRNMNHRGNSQNQWEKDTFSKIIPLKSLYYFKFLGVLAQYVEYIKEGWRYIPELKKYSESIEKQKISAPQPKVLGKIELKDDGKKRFK</sequence>
<comment type="caution">
    <text evidence="1">The sequence shown here is derived from an EMBL/GenBank/DDBJ whole genome shotgun (WGS) entry which is preliminary data.</text>
</comment>
<dbReference type="RefSeq" id="WP_087425384.1">
    <property type="nucleotide sequence ID" value="NZ_NFII01000002.1"/>
</dbReference>